<organism evidence="2 3">
    <name type="scientific">Flavisolibacter tropicus</name>
    <dbReference type="NCBI Taxonomy" id="1492898"/>
    <lineage>
        <taxon>Bacteria</taxon>
        <taxon>Pseudomonadati</taxon>
        <taxon>Bacteroidota</taxon>
        <taxon>Chitinophagia</taxon>
        <taxon>Chitinophagales</taxon>
        <taxon>Chitinophagaceae</taxon>
        <taxon>Flavisolibacter</taxon>
    </lineage>
</organism>
<dbReference type="PANTHER" id="PTHR36839">
    <property type="entry name" value="METALLO-BETA-LACTAMASE FAMILY PROTEIN (AFU_ORTHOLOGUE AFUA_5G12770)"/>
    <property type="match status" value="1"/>
</dbReference>
<feature type="domain" description="Metallo-beta-lactamase" evidence="1">
    <location>
        <begin position="75"/>
        <end position="227"/>
    </location>
</feature>
<dbReference type="STRING" id="1492898.SY85_19625"/>
<reference evidence="3" key="1">
    <citation type="submission" date="2015-01" db="EMBL/GenBank/DDBJ databases">
        <title>Flavisolibacter sp./LCS9/ whole genome sequencing.</title>
        <authorList>
            <person name="Kim M.K."/>
            <person name="Srinivasan S."/>
            <person name="Lee J.-J."/>
        </authorList>
    </citation>
    <scope>NUCLEOTIDE SEQUENCE [LARGE SCALE GENOMIC DNA]</scope>
    <source>
        <strain evidence="3">LCS9</strain>
    </source>
</reference>
<dbReference type="Gene3D" id="3.60.15.10">
    <property type="entry name" value="Ribonuclease Z/Hydroxyacylglutathione hydrolase-like"/>
    <property type="match status" value="1"/>
</dbReference>
<evidence type="ECO:0000259" key="1">
    <source>
        <dbReference type="SMART" id="SM00849"/>
    </source>
</evidence>
<gene>
    <name evidence="2" type="ORF">SY85_19625</name>
</gene>
<evidence type="ECO:0000313" key="3">
    <source>
        <dbReference type="Proteomes" id="UP000077177"/>
    </source>
</evidence>
<dbReference type="Proteomes" id="UP000077177">
    <property type="component" value="Chromosome"/>
</dbReference>
<dbReference type="RefSeq" id="WP_066406742.1">
    <property type="nucleotide sequence ID" value="NZ_CP011390.1"/>
</dbReference>
<dbReference type="AlphaFoldDB" id="A0A172U010"/>
<reference evidence="2 3" key="2">
    <citation type="journal article" date="2016" name="Int. J. Syst. Evol. Microbiol.">
        <title>Flavisolibacter tropicus sp. nov., isolated from tropical soil.</title>
        <authorList>
            <person name="Lee J.J."/>
            <person name="Kang M.S."/>
            <person name="Kim G.S."/>
            <person name="Lee C.S."/>
            <person name="Lim S."/>
            <person name="Lee J."/>
            <person name="Roh S.H."/>
            <person name="Kang H."/>
            <person name="Ha J.M."/>
            <person name="Bae S."/>
            <person name="Jung H.Y."/>
            <person name="Kim M.K."/>
        </authorList>
    </citation>
    <scope>NUCLEOTIDE SEQUENCE [LARGE SCALE GENOMIC DNA]</scope>
    <source>
        <strain evidence="2 3">LCS9</strain>
    </source>
</reference>
<dbReference type="InterPro" id="IPR001279">
    <property type="entry name" value="Metallo-B-lactamas"/>
</dbReference>
<dbReference type="KEGG" id="fla:SY85_19625"/>
<dbReference type="OrthoDB" id="2373347at2"/>
<dbReference type="InterPro" id="IPR036866">
    <property type="entry name" value="RibonucZ/Hydroxyglut_hydro"/>
</dbReference>
<evidence type="ECO:0000313" key="2">
    <source>
        <dbReference type="EMBL" id="ANE52363.1"/>
    </source>
</evidence>
<proteinExistence type="predicted"/>
<dbReference type="PATRIC" id="fig|1492898.3.peg.4273"/>
<sequence>MQPTYYICKTCGVQYNASVNTPTHCPICEDDRQYVKEEGQQWTTLEELNASFTNTIDQIADRVYAIYTTPSFAIGQRAHLIQTPGGNILWDCIANLDAATITRINELGGISAIALSHPHYFSTIIEWSEAFGNAPVYINALDAEWLGRTDKCIQLWSEPVLDLWDGIQLVRCGGHFPGASILYWPAGKGALFVGDTIQVAPNRKTVSFMYSYPNMIPLPKREILSIQATAAPLTYDAMYGAFGQYIRTNAQAAMERSVKRYLEIFD</sequence>
<dbReference type="SUPFAM" id="SSF56281">
    <property type="entry name" value="Metallo-hydrolase/oxidoreductase"/>
    <property type="match status" value="1"/>
</dbReference>
<accession>A0A172U010</accession>
<name>A0A172U010_9BACT</name>
<protein>
    <submittedName>
        <fullName evidence="2">Beta-lactamase</fullName>
    </submittedName>
</protein>
<dbReference type="SMART" id="SM00849">
    <property type="entry name" value="Lactamase_B"/>
    <property type="match status" value="1"/>
</dbReference>
<keyword evidence="3" id="KW-1185">Reference proteome</keyword>
<dbReference type="PANTHER" id="PTHR36839:SF1">
    <property type="entry name" value="METALLO-BETA-LACTAMASE FAMILY PROTEIN (AFU_ORTHOLOGUE AFUA_5G12770)"/>
    <property type="match status" value="1"/>
</dbReference>
<dbReference type="EMBL" id="CP011390">
    <property type="protein sequence ID" value="ANE52363.1"/>
    <property type="molecule type" value="Genomic_DNA"/>
</dbReference>